<evidence type="ECO:0000313" key="3">
    <source>
        <dbReference type="Proteomes" id="UP000789595"/>
    </source>
</evidence>
<dbReference type="SUPFAM" id="SSF51735">
    <property type="entry name" value="NAD(P)-binding Rossmann-fold domains"/>
    <property type="match status" value="1"/>
</dbReference>
<feature type="non-terminal residue" evidence="2">
    <location>
        <position position="1"/>
    </location>
</feature>
<gene>
    <name evidence="2" type="ORF">PECAL_1P12460</name>
</gene>
<dbReference type="Gene3D" id="3.40.50.720">
    <property type="entry name" value="NAD(P)-binding Rossmann-like Domain"/>
    <property type="match status" value="1"/>
</dbReference>
<dbReference type="PANTHER" id="PTHR43544">
    <property type="entry name" value="SHORT-CHAIN DEHYDROGENASE/REDUCTASE"/>
    <property type="match status" value="1"/>
</dbReference>
<comment type="caution">
    <text evidence="2">The sequence shown here is derived from an EMBL/GenBank/DDBJ whole genome shotgun (WGS) entry which is preliminary data.</text>
</comment>
<name>A0A8J2SC41_9STRA</name>
<feature type="region of interest" description="Disordered" evidence="1">
    <location>
        <begin position="1"/>
        <end position="41"/>
    </location>
</feature>
<organism evidence="2 3">
    <name type="scientific">Pelagomonas calceolata</name>
    <dbReference type="NCBI Taxonomy" id="35677"/>
    <lineage>
        <taxon>Eukaryota</taxon>
        <taxon>Sar</taxon>
        <taxon>Stramenopiles</taxon>
        <taxon>Ochrophyta</taxon>
        <taxon>Pelagophyceae</taxon>
        <taxon>Pelagomonadales</taxon>
        <taxon>Pelagomonadaceae</taxon>
        <taxon>Pelagomonas</taxon>
    </lineage>
</organism>
<keyword evidence="3" id="KW-1185">Reference proteome</keyword>
<reference evidence="2" key="1">
    <citation type="submission" date="2021-11" db="EMBL/GenBank/DDBJ databases">
        <authorList>
            <consortium name="Genoscope - CEA"/>
            <person name="William W."/>
        </authorList>
    </citation>
    <scope>NUCLEOTIDE SEQUENCE</scope>
</reference>
<proteinExistence type="predicted"/>
<dbReference type="PANTHER" id="PTHR43544:SF12">
    <property type="entry name" value="NAD(P)-BINDING ROSSMANN-FOLD SUPERFAMILY PROTEIN"/>
    <property type="match status" value="1"/>
</dbReference>
<dbReference type="OrthoDB" id="1933717at2759"/>
<evidence type="ECO:0000313" key="2">
    <source>
        <dbReference type="EMBL" id="CAH0364861.1"/>
    </source>
</evidence>
<dbReference type="Proteomes" id="UP000789595">
    <property type="component" value="Unassembled WGS sequence"/>
</dbReference>
<dbReference type="GO" id="GO:0005737">
    <property type="term" value="C:cytoplasm"/>
    <property type="evidence" value="ECO:0007669"/>
    <property type="project" value="TreeGrafter"/>
</dbReference>
<accession>A0A8J2SC41</accession>
<dbReference type="GO" id="GO:0016491">
    <property type="term" value="F:oxidoreductase activity"/>
    <property type="evidence" value="ECO:0007669"/>
    <property type="project" value="TreeGrafter"/>
</dbReference>
<dbReference type="InterPro" id="IPR051468">
    <property type="entry name" value="Fungal_SecMetab_SDRs"/>
</dbReference>
<feature type="compositionally biased region" description="Basic and acidic residues" evidence="1">
    <location>
        <begin position="22"/>
        <end position="41"/>
    </location>
</feature>
<evidence type="ECO:0000256" key="1">
    <source>
        <dbReference type="SAM" id="MobiDB-lite"/>
    </source>
</evidence>
<dbReference type="InterPro" id="IPR036291">
    <property type="entry name" value="NAD(P)-bd_dom_sf"/>
</dbReference>
<dbReference type="AlphaFoldDB" id="A0A8J2SC41"/>
<feature type="non-terminal residue" evidence="2">
    <location>
        <position position="489"/>
    </location>
</feature>
<dbReference type="Pfam" id="PF00106">
    <property type="entry name" value="adh_short"/>
    <property type="match status" value="1"/>
</dbReference>
<dbReference type="InterPro" id="IPR002347">
    <property type="entry name" value="SDR_fam"/>
</dbReference>
<sequence>TPPSPYTHKLRHGEPSAVDADDLPRDPGRVPGQEEVRERREVVGLAEPPERVRLRERRRDRLLLHHRRGHGRPRQRRRDGVEAHAARGVLGGERARQALDGALRGAHDGVVREALLNGDRREEDARALVLFQRLLDGFQDFDGAQRVQVEGLAKVGQRRAPHRLQRDASGAVRVRREARHVRVRTLERRSNRLWLGTVGDENRRVAVLLGERVQLVGRAPNEEWHATTLHNALREGPSDRTGGSHDGVGCRRHFALAVSINRDRCAAMSTQVAKLAGRLHKRSQADRAPCAALRRGGCRRRRFSCPIAPLDTLHWQTARARRCAPHLRAFSHAQACGLHRGKARLGPLLEAAALFPATADATARNADADAVFVVTGASGGIGSTIVEQLHERTAGTVYACCRDPSRAPALDRVRPIKLDVRDDASIEALPAAVGDRVDALWNVGGVLHEGERGPERSLDAVDREWLLKSVDVNCAGPILVTKALRKALH</sequence>
<dbReference type="EMBL" id="CAKKNE010000001">
    <property type="protein sequence ID" value="CAH0364861.1"/>
    <property type="molecule type" value="Genomic_DNA"/>
</dbReference>
<protein>
    <submittedName>
        <fullName evidence="2">Uncharacterized protein</fullName>
    </submittedName>
</protein>